<keyword evidence="2" id="KW-1185">Reference proteome</keyword>
<dbReference type="EMBL" id="QKWP01000359">
    <property type="protein sequence ID" value="RIB21463.1"/>
    <property type="molecule type" value="Genomic_DNA"/>
</dbReference>
<dbReference type="AlphaFoldDB" id="A0A397VNI5"/>
<protein>
    <submittedName>
        <fullName evidence="1">Uncharacterized protein</fullName>
    </submittedName>
</protein>
<comment type="caution">
    <text evidence="1">The sequence shown here is derived from an EMBL/GenBank/DDBJ whole genome shotgun (WGS) entry which is preliminary data.</text>
</comment>
<evidence type="ECO:0000313" key="1">
    <source>
        <dbReference type="EMBL" id="RIB21463.1"/>
    </source>
</evidence>
<organism evidence="1 2">
    <name type="scientific">Gigaspora rosea</name>
    <dbReference type="NCBI Taxonomy" id="44941"/>
    <lineage>
        <taxon>Eukaryota</taxon>
        <taxon>Fungi</taxon>
        <taxon>Fungi incertae sedis</taxon>
        <taxon>Mucoromycota</taxon>
        <taxon>Glomeromycotina</taxon>
        <taxon>Glomeromycetes</taxon>
        <taxon>Diversisporales</taxon>
        <taxon>Gigasporaceae</taxon>
        <taxon>Gigaspora</taxon>
    </lineage>
</organism>
<name>A0A397VNI5_9GLOM</name>
<dbReference type="OrthoDB" id="2466250at2759"/>
<gene>
    <name evidence="1" type="ORF">C2G38_2176505</name>
</gene>
<sequence length="108" mass="12837">MHYANRVLMPEQGKEFQEIINENLDNTLNDKQILVVLNFILEVLEYIITRREEEDYHKQPDTEKEESIIPGQRGKAIKKKLLKTYTKEEKKKESEIKKMTMKIAARTT</sequence>
<reference evidence="1 2" key="1">
    <citation type="submission" date="2018-06" db="EMBL/GenBank/DDBJ databases">
        <title>Comparative genomics reveals the genomic features of Rhizophagus irregularis, R. cerebriforme, R. diaphanum and Gigaspora rosea, and their symbiotic lifestyle signature.</title>
        <authorList>
            <person name="Morin E."/>
            <person name="San Clemente H."/>
            <person name="Chen E.C.H."/>
            <person name="De La Providencia I."/>
            <person name="Hainaut M."/>
            <person name="Kuo A."/>
            <person name="Kohler A."/>
            <person name="Murat C."/>
            <person name="Tang N."/>
            <person name="Roy S."/>
            <person name="Loubradou J."/>
            <person name="Henrissat B."/>
            <person name="Grigoriev I.V."/>
            <person name="Corradi N."/>
            <person name="Roux C."/>
            <person name="Martin F.M."/>
        </authorList>
    </citation>
    <scope>NUCLEOTIDE SEQUENCE [LARGE SCALE GENOMIC DNA]</scope>
    <source>
        <strain evidence="1 2">DAOM 194757</strain>
    </source>
</reference>
<dbReference type="Proteomes" id="UP000266673">
    <property type="component" value="Unassembled WGS sequence"/>
</dbReference>
<evidence type="ECO:0000313" key="2">
    <source>
        <dbReference type="Proteomes" id="UP000266673"/>
    </source>
</evidence>
<proteinExistence type="predicted"/>
<accession>A0A397VNI5</accession>